<proteinExistence type="predicted"/>
<gene>
    <name evidence="1" type="ORF">E5331_18580</name>
</gene>
<protein>
    <submittedName>
        <fullName evidence="1">Energy transducer TonB</fullName>
    </submittedName>
</protein>
<evidence type="ECO:0000313" key="1">
    <source>
        <dbReference type="EMBL" id="TGY76184.1"/>
    </source>
</evidence>
<accession>A0AC61RBK8</accession>
<organism evidence="1 2">
    <name type="scientific">Lepagella muris</name>
    <dbReference type="NCBI Taxonomy" id="3032870"/>
    <lineage>
        <taxon>Bacteria</taxon>
        <taxon>Pseudomonadati</taxon>
        <taxon>Bacteroidota</taxon>
        <taxon>Bacteroidia</taxon>
        <taxon>Bacteroidales</taxon>
        <taxon>Muribaculaceae</taxon>
        <taxon>Lepagella</taxon>
    </lineage>
</organism>
<evidence type="ECO:0000313" key="2">
    <source>
        <dbReference type="Proteomes" id="UP000306319"/>
    </source>
</evidence>
<dbReference type="EMBL" id="SRYB01000043">
    <property type="protein sequence ID" value="TGY76184.1"/>
    <property type="molecule type" value="Genomic_DNA"/>
</dbReference>
<dbReference type="Proteomes" id="UP000306319">
    <property type="component" value="Unassembled WGS sequence"/>
</dbReference>
<name>A0AC61RBK8_9BACT</name>
<reference evidence="1" key="1">
    <citation type="submission" date="2019-04" db="EMBL/GenBank/DDBJ databases">
        <title>Microbes associate with the intestines of laboratory mice.</title>
        <authorList>
            <person name="Navarre W."/>
            <person name="Wong E."/>
            <person name="Huang K."/>
            <person name="Tropini C."/>
            <person name="Ng K."/>
            <person name="Yu B."/>
        </authorList>
    </citation>
    <scope>NUCLEOTIDE SEQUENCE</scope>
    <source>
        <strain evidence="1">NM04_E33</strain>
    </source>
</reference>
<comment type="caution">
    <text evidence="1">The sequence shown here is derived from an EMBL/GenBank/DDBJ whole genome shotgun (WGS) entry which is preliminary data.</text>
</comment>
<keyword evidence="2" id="KW-1185">Reference proteome</keyword>
<sequence>MKIHTLLFLIGTTLGAIAPSMASAQTCRIASGVNSEGYMTFKEVYEFDYVEEKPKFPGGGAALLNYINETRRYPAEAYSKGVEGRVTCAFVINADGKVSHVSVLRGVEPSLNKEAMRIFSKMPAWVPGKIEGRAVPVRVICAVPFRK</sequence>